<evidence type="ECO:0000313" key="1">
    <source>
        <dbReference type="EMBL" id="QOS67824.1"/>
    </source>
</evidence>
<dbReference type="Pfam" id="PF10078">
    <property type="entry name" value="DUF2316"/>
    <property type="match status" value="1"/>
</dbReference>
<proteinExistence type="predicted"/>
<dbReference type="AlphaFoldDB" id="A0A6L7IQT2"/>
<dbReference type="InterPro" id="IPR018757">
    <property type="entry name" value="DUF2316"/>
</dbReference>
<evidence type="ECO:0000313" key="2">
    <source>
        <dbReference type="Proteomes" id="UP000478463"/>
    </source>
</evidence>
<dbReference type="EMBL" id="CP063310">
    <property type="protein sequence ID" value="QOS67824.1"/>
    <property type="molecule type" value="Genomic_DNA"/>
</dbReference>
<sequence length="100" mass="11336">MSLSPQQRASTIEQFDENLRRLGLTPAQVAHDLGTTEQHLVRVANLDNVRLEDPWILRNHLLAEGAARGIELVPFTALVGDHHDYWFLDGADIDRGRMRP</sequence>
<reference evidence="1 2" key="1">
    <citation type="submission" date="2020-10" db="EMBL/GenBank/DDBJ databases">
        <title>Eggerthella sp. nov., isolated from human feces.</title>
        <authorList>
            <person name="Yajun G."/>
        </authorList>
    </citation>
    <scope>NUCLEOTIDE SEQUENCE [LARGE SCALE GENOMIC DNA]</scope>
    <source>
        <strain evidence="1 2">HF-1101</strain>
    </source>
</reference>
<accession>A0A6L7IQT2</accession>
<dbReference type="KEGG" id="egd:GS424_015175"/>
<dbReference type="Proteomes" id="UP000478463">
    <property type="component" value="Chromosome"/>
</dbReference>
<name>A0A6L7IQT2_9ACTN</name>
<gene>
    <name evidence="1" type="ORF">GS424_015175</name>
</gene>
<protein>
    <submittedName>
        <fullName evidence="1">DUF2316 family protein</fullName>
    </submittedName>
</protein>
<dbReference type="RefSeq" id="WP_160941301.1">
    <property type="nucleotide sequence ID" value="NZ_CP063310.1"/>
</dbReference>
<organism evidence="1 2">
    <name type="scientific">Eggerthella guodeyinii</name>
    <dbReference type="NCBI Taxonomy" id="2690837"/>
    <lineage>
        <taxon>Bacteria</taxon>
        <taxon>Bacillati</taxon>
        <taxon>Actinomycetota</taxon>
        <taxon>Coriobacteriia</taxon>
        <taxon>Eggerthellales</taxon>
        <taxon>Eggerthellaceae</taxon>
        <taxon>Eggerthella</taxon>
    </lineage>
</organism>